<name>A0ABQ9Y2V5_9EUKA</name>
<dbReference type="Proteomes" id="UP001281761">
    <property type="component" value="Unassembled WGS sequence"/>
</dbReference>
<feature type="compositionally biased region" description="Polar residues" evidence="1">
    <location>
        <begin position="332"/>
        <end position="345"/>
    </location>
</feature>
<protein>
    <submittedName>
        <fullName evidence="2">Uncharacterized protein</fullName>
    </submittedName>
</protein>
<comment type="caution">
    <text evidence="2">The sequence shown here is derived from an EMBL/GenBank/DDBJ whole genome shotgun (WGS) entry which is preliminary data.</text>
</comment>
<feature type="compositionally biased region" description="Polar residues" evidence="1">
    <location>
        <begin position="441"/>
        <end position="452"/>
    </location>
</feature>
<evidence type="ECO:0000256" key="1">
    <source>
        <dbReference type="SAM" id="MobiDB-lite"/>
    </source>
</evidence>
<reference evidence="2 3" key="1">
    <citation type="journal article" date="2022" name="bioRxiv">
        <title>Genomics of Preaxostyla Flagellates Illuminates Evolutionary Transitions and the Path Towards Mitochondrial Loss.</title>
        <authorList>
            <person name="Novak L.V.F."/>
            <person name="Treitli S.C."/>
            <person name="Pyrih J."/>
            <person name="Halakuc P."/>
            <person name="Pipaliya S.V."/>
            <person name="Vacek V."/>
            <person name="Brzon O."/>
            <person name="Soukal P."/>
            <person name="Eme L."/>
            <person name="Dacks J.B."/>
            <person name="Karnkowska A."/>
            <person name="Elias M."/>
            <person name="Hampl V."/>
        </authorList>
    </citation>
    <scope>NUCLEOTIDE SEQUENCE [LARGE SCALE GENOMIC DNA]</scope>
    <source>
        <strain evidence="2">NAU3</strain>
        <tissue evidence="2">Gut</tissue>
    </source>
</reference>
<keyword evidence="3" id="KW-1185">Reference proteome</keyword>
<evidence type="ECO:0000313" key="3">
    <source>
        <dbReference type="Proteomes" id="UP001281761"/>
    </source>
</evidence>
<sequence>MHPSPTVSMNTINTIRATLDEIERNIVRVFNLPYQTFDVANDGTSVDKDGFIMKTLFEFFRKVSPQDQPKVYPSFEESYSPTAKPEKHLIFCLLAYNNERTAQAVANVRFFEINFLPAKREIIGVHLADRTRWVSVQHQSDNDTRFDDFIRISSSTGYCMPLQRQNSHQHGFRVTNLEFRTREEAAVARNYLSLPDSRGVFTLKAHWYKPFIDEAKGVEDTVLFGSYNENLLVKQYHTIGTIKTLQKLMEDLFISTFKAIRVEQSISEGRLKGCAKVFFPLSVDGMRLTETCLQSLANEKGKAIVGFHLGERFNPATTVNCVFFKNHVKDPNTQGMNRPSLNTGKNRGPPQIADAVVSSSLSRNAKPFVPRKASTPTPTPPPPLTPTDVAPLIQQTSQLESGTEASQNHDFDNSGELEDSLSSVESRSSKSSEYMSGPIFSDTSPDGQVRSNQASSQSDADQLSTEIDPPLS</sequence>
<proteinExistence type="predicted"/>
<feature type="compositionally biased region" description="Polar residues" evidence="1">
    <location>
        <begin position="393"/>
        <end position="406"/>
    </location>
</feature>
<organism evidence="2 3">
    <name type="scientific">Blattamonas nauphoetae</name>
    <dbReference type="NCBI Taxonomy" id="2049346"/>
    <lineage>
        <taxon>Eukaryota</taxon>
        <taxon>Metamonada</taxon>
        <taxon>Preaxostyla</taxon>
        <taxon>Oxymonadida</taxon>
        <taxon>Blattamonas</taxon>
    </lineage>
</organism>
<dbReference type="EMBL" id="JARBJD010000041">
    <property type="protein sequence ID" value="KAK2958078.1"/>
    <property type="molecule type" value="Genomic_DNA"/>
</dbReference>
<feature type="compositionally biased region" description="Low complexity" evidence="1">
    <location>
        <begin position="453"/>
        <end position="462"/>
    </location>
</feature>
<evidence type="ECO:0000313" key="2">
    <source>
        <dbReference type="EMBL" id="KAK2958078.1"/>
    </source>
</evidence>
<accession>A0ABQ9Y2V5</accession>
<feature type="compositionally biased region" description="Low complexity" evidence="1">
    <location>
        <begin position="420"/>
        <end position="436"/>
    </location>
</feature>
<feature type="region of interest" description="Disordered" evidence="1">
    <location>
        <begin position="332"/>
        <end position="472"/>
    </location>
</feature>
<gene>
    <name evidence="2" type="ORF">BLNAU_7005</name>
</gene>